<gene>
    <name evidence="2" type="ORF">QV13_28065</name>
</gene>
<evidence type="ECO:0000256" key="1">
    <source>
        <dbReference type="SAM" id="Phobius"/>
    </source>
</evidence>
<proteinExistence type="predicted"/>
<evidence type="ECO:0008006" key="4">
    <source>
        <dbReference type="Google" id="ProtNLM"/>
    </source>
</evidence>
<feature type="transmembrane region" description="Helical" evidence="1">
    <location>
        <begin position="110"/>
        <end position="131"/>
    </location>
</feature>
<evidence type="ECO:0000313" key="3">
    <source>
        <dbReference type="Proteomes" id="UP000094412"/>
    </source>
</evidence>
<reference evidence="2 3" key="1">
    <citation type="submission" date="2016-08" db="EMBL/GenBank/DDBJ databases">
        <title>Whole genome sequence of Mesorhizobium sp. strain UASWS1009 isolated from industrial sewage.</title>
        <authorList>
            <person name="Crovadore J."/>
            <person name="Calmin G."/>
            <person name="Chablais R."/>
            <person name="Cochard B."/>
            <person name="Lefort F."/>
        </authorList>
    </citation>
    <scope>NUCLEOTIDE SEQUENCE [LARGE SCALE GENOMIC DNA]</scope>
    <source>
        <strain evidence="2 3">UASWS1009</strain>
    </source>
</reference>
<dbReference type="STRING" id="1566387.QV13_28065"/>
<comment type="caution">
    <text evidence="2">The sequence shown here is derived from an EMBL/GenBank/DDBJ whole genome shotgun (WGS) entry which is preliminary data.</text>
</comment>
<keyword evidence="1" id="KW-0472">Membrane</keyword>
<keyword evidence="1" id="KW-1133">Transmembrane helix</keyword>
<evidence type="ECO:0000313" key="2">
    <source>
        <dbReference type="EMBL" id="OCX13354.1"/>
    </source>
</evidence>
<accession>A0A1C2DF08</accession>
<dbReference type="InterPro" id="IPR021354">
    <property type="entry name" value="DUF2975"/>
</dbReference>
<feature type="transmembrane region" description="Helical" evidence="1">
    <location>
        <begin position="151"/>
        <end position="171"/>
    </location>
</feature>
<organism evidence="2 3">
    <name type="scientific">Mesorhizobium hungaricum</name>
    <dbReference type="NCBI Taxonomy" id="1566387"/>
    <lineage>
        <taxon>Bacteria</taxon>
        <taxon>Pseudomonadati</taxon>
        <taxon>Pseudomonadota</taxon>
        <taxon>Alphaproteobacteria</taxon>
        <taxon>Hyphomicrobiales</taxon>
        <taxon>Phyllobacteriaceae</taxon>
        <taxon>Mesorhizobium</taxon>
    </lineage>
</organism>
<name>A0A1C2DF08_9HYPH</name>
<dbReference type="AlphaFoldDB" id="A0A1C2DF08"/>
<sequence length="181" mass="19844">MAERERARRLSRQLEYLVAAIVVIVLGVVAVGLGWALMEPERIGPFAAQQYGFATPAHSSDISTWLLVAIFLVQTVPMVAGLLGLWAALRDIGRRETIGIEAARWLRRAGIAFFINALVMLVSRPVVSLVLSIDMPPGQRFLSIGFGTPELFTLLVSGVLVMCGHLMTVAAEIEDENRRFV</sequence>
<keyword evidence="1" id="KW-0812">Transmembrane</keyword>
<dbReference type="EMBL" id="MDEO01000036">
    <property type="protein sequence ID" value="OCX13354.1"/>
    <property type="molecule type" value="Genomic_DNA"/>
</dbReference>
<dbReference type="Pfam" id="PF11188">
    <property type="entry name" value="DUF2975"/>
    <property type="match status" value="1"/>
</dbReference>
<dbReference type="RefSeq" id="WP_024922986.1">
    <property type="nucleotide sequence ID" value="NZ_MDEO01000036.1"/>
</dbReference>
<protein>
    <recommendedName>
        <fullName evidence="4">DUF2975 domain-containing protein</fullName>
    </recommendedName>
</protein>
<keyword evidence="3" id="KW-1185">Reference proteome</keyword>
<dbReference type="OrthoDB" id="8100870at2"/>
<feature type="transmembrane region" description="Helical" evidence="1">
    <location>
        <begin position="16"/>
        <end position="38"/>
    </location>
</feature>
<dbReference type="Proteomes" id="UP000094412">
    <property type="component" value="Unassembled WGS sequence"/>
</dbReference>
<feature type="transmembrane region" description="Helical" evidence="1">
    <location>
        <begin position="65"/>
        <end position="89"/>
    </location>
</feature>